<keyword evidence="3" id="KW-1185">Reference proteome</keyword>
<dbReference type="RefSeq" id="WP_184192252.1">
    <property type="nucleotide sequence ID" value="NZ_JACHGW010000001.1"/>
</dbReference>
<feature type="transmembrane region" description="Helical" evidence="1">
    <location>
        <begin position="98"/>
        <end position="118"/>
    </location>
</feature>
<sequence>MDELGMTPNKGRLPVDIAPNLYQREWERAYRYGLAEDALQNILTRMGAPQDPDIPLVQVLSDEENLIMNLLWAIEAMCDTHEGAAWGLTENVPHRRPLWLFLPFIASVVCLGLAVVTSEPRWCIGWPLGCIVGVVTIEFCKRRVKALPPWRFSPKVTFRDLAENIWETARNRAEEMREAAERFRRGGDGTIPA</sequence>
<organism evidence="2 3">
    <name type="scientific">Armatimonas rosea</name>
    <dbReference type="NCBI Taxonomy" id="685828"/>
    <lineage>
        <taxon>Bacteria</taxon>
        <taxon>Bacillati</taxon>
        <taxon>Armatimonadota</taxon>
        <taxon>Armatimonadia</taxon>
        <taxon>Armatimonadales</taxon>
        <taxon>Armatimonadaceae</taxon>
        <taxon>Armatimonas</taxon>
    </lineage>
</organism>
<reference evidence="2 3" key="1">
    <citation type="submission" date="2020-08" db="EMBL/GenBank/DDBJ databases">
        <title>Genomic Encyclopedia of Type Strains, Phase IV (KMG-IV): sequencing the most valuable type-strain genomes for metagenomic binning, comparative biology and taxonomic classification.</title>
        <authorList>
            <person name="Goeker M."/>
        </authorList>
    </citation>
    <scope>NUCLEOTIDE SEQUENCE [LARGE SCALE GENOMIC DNA]</scope>
    <source>
        <strain evidence="2 3">DSM 23562</strain>
    </source>
</reference>
<gene>
    <name evidence="2" type="ORF">HNQ39_000376</name>
</gene>
<proteinExistence type="predicted"/>
<dbReference type="AlphaFoldDB" id="A0A7W9SML7"/>
<dbReference type="Proteomes" id="UP000520814">
    <property type="component" value="Unassembled WGS sequence"/>
</dbReference>
<evidence type="ECO:0000313" key="2">
    <source>
        <dbReference type="EMBL" id="MBB6048614.1"/>
    </source>
</evidence>
<name>A0A7W9SML7_ARMRO</name>
<evidence type="ECO:0000313" key="3">
    <source>
        <dbReference type="Proteomes" id="UP000520814"/>
    </source>
</evidence>
<feature type="transmembrane region" description="Helical" evidence="1">
    <location>
        <begin position="124"/>
        <end position="141"/>
    </location>
</feature>
<keyword evidence="1" id="KW-1133">Transmembrane helix</keyword>
<keyword evidence="1" id="KW-0812">Transmembrane</keyword>
<dbReference type="EMBL" id="JACHGW010000001">
    <property type="protein sequence ID" value="MBB6048614.1"/>
    <property type="molecule type" value="Genomic_DNA"/>
</dbReference>
<protein>
    <submittedName>
        <fullName evidence="2">Uncharacterized protein</fullName>
    </submittedName>
</protein>
<accession>A0A7W9SML7</accession>
<keyword evidence="1" id="KW-0472">Membrane</keyword>
<evidence type="ECO:0000256" key="1">
    <source>
        <dbReference type="SAM" id="Phobius"/>
    </source>
</evidence>
<comment type="caution">
    <text evidence="2">The sequence shown here is derived from an EMBL/GenBank/DDBJ whole genome shotgun (WGS) entry which is preliminary data.</text>
</comment>